<dbReference type="Gene3D" id="3.10.290.10">
    <property type="entry name" value="RNA-binding S4 domain"/>
    <property type="match status" value="1"/>
</dbReference>
<dbReference type="SMART" id="SM00363">
    <property type="entry name" value="S4"/>
    <property type="match status" value="1"/>
</dbReference>
<accession>A0A3B0W161</accession>
<dbReference type="PROSITE" id="PS50889">
    <property type="entry name" value="S4"/>
    <property type="match status" value="1"/>
</dbReference>
<dbReference type="Gene3D" id="3.30.2350.10">
    <property type="entry name" value="Pseudouridine synthase"/>
    <property type="match status" value="1"/>
</dbReference>
<evidence type="ECO:0000313" key="4">
    <source>
        <dbReference type="EMBL" id="VAW49618.1"/>
    </source>
</evidence>
<evidence type="ECO:0000259" key="3">
    <source>
        <dbReference type="SMART" id="SM00363"/>
    </source>
</evidence>
<keyword evidence="2 4" id="KW-0413">Isomerase</keyword>
<dbReference type="CDD" id="cd00165">
    <property type="entry name" value="S4"/>
    <property type="match status" value="1"/>
</dbReference>
<dbReference type="InterPro" id="IPR006224">
    <property type="entry name" value="PsdUridine_synth_RluA-like_CS"/>
</dbReference>
<dbReference type="CDD" id="cd02869">
    <property type="entry name" value="PseudoU_synth_RluA_like"/>
    <property type="match status" value="1"/>
</dbReference>
<dbReference type="InterPro" id="IPR036986">
    <property type="entry name" value="S4_RNA-bd_sf"/>
</dbReference>
<dbReference type="GO" id="GO:0160140">
    <property type="term" value="F:23S rRNA pseudouridine(1911/1915/1917) synthase activity"/>
    <property type="evidence" value="ECO:0007669"/>
    <property type="project" value="UniProtKB-EC"/>
</dbReference>
<feature type="domain" description="RNA-binding S4" evidence="3">
    <location>
        <begin position="15"/>
        <end position="82"/>
    </location>
</feature>
<dbReference type="NCBIfam" id="TIGR00005">
    <property type="entry name" value="rluA_subfam"/>
    <property type="match status" value="1"/>
</dbReference>
<protein>
    <submittedName>
        <fullName evidence="4">Ribosomal large subunit pseudouridine synthase D</fullName>
        <ecNumber evidence="4">5.4.99.23</ecNumber>
    </submittedName>
</protein>
<dbReference type="GO" id="GO:0000455">
    <property type="term" value="P:enzyme-directed rRNA pseudouridine synthesis"/>
    <property type="evidence" value="ECO:0007669"/>
    <property type="project" value="TreeGrafter"/>
</dbReference>
<evidence type="ECO:0000256" key="2">
    <source>
        <dbReference type="ARBA" id="ARBA00023235"/>
    </source>
</evidence>
<reference evidence="4" key="1">
    <citation type="submission" date="2018-06" db="EMBL/GenBank/DDBJ databases">
        <authorList>
            <person name="Zhirakovskaya E."/>
        </authorList>
    </citation>
    <scope>NUCLEOTIDE SEQUENCE</scope>
</reference>
<dbReference type="AlphaFoldDB" id="A0A3B0W161"/>
<gene>
    <name evidence="4" type="ORF">MNBD_GAMMA03-277</name>
</gene>
<comment type="similarity">
    <text evidence="1">Belongs to the pseudouridine synthase RluA family.</text>
</comment>
<sequence>MSIQILKVLLEKNDIRLDIFLTKTLPDKPSRSFVKRLVDGGHVRVNEGRVKAHHKVSVGEDVYVDIPEDFGKPQYIGPEDIPLDISYEDEALIVVNKPIGMTVHPAQGNYTGTLVNALLNYSVNLSNVNEEMRPGIVHRLDKETSGLILIAKDNITHTKLAKQFKRREIHKRYVALVEGEIEFDEGKVNAPIGRNPRHHEKKQVQFQNPSAKEAITYYRVLKRVKGVSLVALFPKTGRTHQLRVHMQYLRHAILGDEKYGKRKSFLRLALHAQSIGFKHPRTNQYLEVSCKVPQSFIDKIN</sequence>
<dbReference type="SUPFAM" id="SSF55120">
    <property type="entry name" value="Pseudouridine synthase"/>
    <property type="match status" value="1"/>
</dbReference>
<evidence type="ECO:0000256" key="1">
    <source>
        <dbReference type="ARBA" id="ARBA00010876"/>
    </source>
</evidence>
<dbReference type="InterPro" id="IPR020103">
    <property type="entry name" value="PsdUridine_synth_cat_dom_sf"/>
</dbReference>
<dbReference type="EC" id="5.4.99.23" evidence="4"/>
<dbReference type="GO" id="GO:0003723">
    <property type="term" value="F:RNA binding"/>
    <property type="evidence" value="ECO:0007669"/>
    <property type="project" value="InterPro"/>
</dbReference>
<dbReference type="PANTHER" id="PTHR21600">
    <property type="entry name" value="MITOCHONDRIAL RNA PSEUDOURIDINE SYNTHASE"/>
    <property type="match status" value="1"/>
</dbReference>
<dbReference type="PANTHER" id="PTHR21600:SF44">
    <property type="entry name" value="RIBOSOMAL LARGE SUBUNIT PSEUDOURIDINE SYNTHASE D"/>
    <property type="match status" value="1"/>
</dbReference>
<dbReference type="Pfam" id="PF01479">
    <property type="entry name" value="S4"/>
    <property type="match status" value="1"/>
</dbReference>
<dbReference type="PROSITE" id="PS01129">
    <property type="entry name" value="PSI_RLU"/>
    <property type="match status" value="1"/>
</dbReference>
<name>A0A3B0W161_9ZZZZ</name>
<dbReference type="InterPro" id="IPR050188">
    <property type="entry name" value="RluA_PseudoU_synthase"/>
</dbReference>
<dbReference type="SUPFAM" id="SSF55174">
    <property type="entry name" value="Alpha-L RNA-binding motif"/>
    <property type="match status" value="1"/>
</dbReference>
<dbReference type="EMBL" id="UOFC01000294">
    <property type="protein sequence ID" value="VAW49618.1"/>
    <property type="molecule type" value="Genomic_DNA"/>
</dbReference>
<dbReference type="Pfam" id="PF00849">
    <property type="entry name" value="PseudoU_synth_2"/>
    <property type="match status" value="1"/>
</dbReference>
<dbReference type="InterPro" id="IPR006225">
    <property type="entry name" value="PsdUridine_synth_RluC/D"/>
</dbReference>
<dbReference type="InterPro" id="IPR002942">
    <property type="entry name" value="S4_RNA-bd"/>
</dbReference>
<organism evidence="4">
    <name type="scientific">hydrothermal vent metagenome</name>
    <dbReference type="NCBI Taxonomy" id="652676"/>
    <lineage>
        <taxon>unclassified sequences</taxon>
        <taxon>metagenomes</taxon>
        <taxon>ecological metagenomes</taxon>
    </lineage>
</organism>
<dbReference type="InterPro" id="IPR006145">
    <property type="entry name" value="PsdUridine_synth_RsuA/RluA"/>
</dbReference>
<proteinExistence type="inferred from homology"/>